<keyword evidence="4" id="KW-1185">Reference proteome</keyword>
<dbReference type="AlphaFoldDB" id="A0A1V4I2G5"/>
<proteinExistence type="predicted"/>
<name>A0A1V4I2G5_NITVU</name>
<dbReference type="Proteomes" id="UP000189940">
    <property type="component" value="Unassembled WGS sequence"/>
</dbReference>
<comment type="caution">
    <text evidence="3">The sequence shown here is derived from an EMBL/GenBank/DDBJ whole genome shotgun (WGS) entry which is preliminary data.</text>
</comment>
<sequence>MERQRLDKWLWHARMVKARTQAAALVEAGHVRVNGIRKKSPGHSLKMSDVLTIRLERGIRILKVTGFAERRGGSTAARTLYDDMSDVSGGAGS</sequence>
<dbReference type="SMART" id="SM00363">
    <property type="entry name" value="S4"/>
    <property type="match status" value="1"/>
</dbReference>
<accession>A0A1V4I2G5</accession>
<protein>
    <submittedName>
        <fullName evidence="3">RNA-binding protein</fullName>
    </submittedName>
</protein>
<dbReference type="PROSITE" id="PS50889">
    <property type="entry name" value="S4"/>
    <property type="match status" value="1"/>
</dbReference>
<organism evidence="3 4">
    <name type="scientific">Nitrobacter vulgaris</name>
    <dbReference type="NCBI Taxonomy" id="29421"/>
    <lineage>
        <taxon>Bacteria</taxon>
        <taxon>Pseudomonadati</taxon>
        <taxon>Pseudomonadota</taxon>
        <taxon>Alphaproteobacteria</taxon>
        <taxon>Hyphomicrobiales</taxon>
        <taxon>Nitrobacteraceae</taxon>
        <taxon>Nitrobacter</taxon>
    </lineage>
</organism>
<reference evidence="3 4" key="1">
    <citation type="submission" date="2017-02" db="EMBL/GenBank/DDBJ databases">
        <title>Genome sequence of the nitrite-oxidizing bacterium Nitrobacter vulgaris strain Ab1.</title>
        <authorList>
            <person name="Mellbye B.L."/>
            <person name="Davis E.W."/>
            <person name="Spieck E."/>
            <person name="Chang J.H."/>
            <person name="Bottomley P.J."/>
            <person name="Sayavedra-Soto L.A."/>
        </authorList>
    </citation>
    <scope>NUCLEOTIDE SEQUENCE [LARGE SCALE GENOMIC DNA]</scope>
    <source>
        <strain evidence="3 4">Ab1</strain>
    </source>
</reference>
<dbReference type="STRING" id="29421.B2M20_02250"/>
<feature type="domain" description="RNA-binding S4" evidence="2">
    <location>
        <begin position="4"/>
        <end position="67"/>
    </location>
</feature>
<dbReference type="CDD" id="cd00165">
    <property type="entry name" value="S4"/>
    <property type="match status" value="1"/>
</dbReference>
<evidence type="ECO:0000313" key="4">
    <source>
        <dbReference type="Proteomes" id="UP000189940"/>
    </source>
</evidence>
<gene>
    <name evidence="3" type="ORF">B2M20_02250</name>
</gene>
<dbReference type="OrthoDB" id="9797176at2"/>
<dbReference type="Gene3D" id="3.10.290.10">
    <property type="entry name" value="RNA-binding S4 domain"/>
    <property type="match status" value="1"/>
</dbReference>
<evidence type="ECO:0000313" key="3">
    <source>
        <dbReference type="EMBL" id="OPH84403.1"/>
    </source>
</evidence>
<evidence type="ECO:0000259" key="2">
    <source>
        <dbReference type="SMART" id="SM00363"/>
    </source>
</evidence>
<dbReference type="Pfam" id="PF01479">
    <property type="entry name" value="S4"/>
    <property type="match status" value="1"/>
</dbReference>
<dbReference type="SUPFAM" id="SSF55174">
    <property type="entry name" value="Alpha-L RNA-binding motif"/>
    <property type="match status" value="1"/>
</dbReference>
<dbReference type="GO" id="GO:0003723">
    <property type="term" value="F:RNA binding"/>
    <property type="evidence" value="ECO:0007669"/>
    <property type="project" value="UniProtKB-KW"/>
</dbReference>
<evidence type="ECO:0000256" key="1">
    <source>
        <dbReference type="PROSITE-ProRule" id="PRU00182"/>
    </source>
</evidence>
<dbReference type="RefSeq" id="WP_079445479.1">
    <property type="nucleotide sequence ID" value="NZ_MWPQ01000005.1"/>
</dbReference>
<dbReference type="InterPro" id="IPR002942">
    <property type="entry name" value="S4_RNA-bd"/>
</dbReference>
<keyword evidence="1" id="KW-0694">RNA-binding</keyword>
<dbReference type="EMBL" id="MWPQ01000005">
    <property type="protein sequence ID" value="OPH84403.1"/>
    <property type="molecule type" value="Genomic_DNA"/>
</dbReference>
<dbReference type="InterPro" id="IPR036986">
    <property type="entry name" value="S4_RNA-bd_sf"/>
</dbReference>